<feature type="compositionally biased region" description="Acidic residues" evidence="3">
    <location>
        <begin position="413"/>
        <end position="430"/>
    </location>
</feature>
<evidence type="ECO:0000313" key="6">
    <source>
        <dbReference type="WBParaSite" id="EEL_0000824601-mRNA-1"/>
    </source>
</evidence>
<keyword evidence="2" id="KW-0963">Cytoplasm</keyword>
<evidence type="ECO:0000256" key="2">
    <source>
        <dbReference type="ARBA" id="ARBA00022490"/>
    </source>
</evidence>
<keyword evidence="5" id="KW-1185">Reference proteome</keyword>
<dbReference type="Pfam" id="PF00595">
    <property type="entry name" value="PDZ"/>
    <property type="match status" value="1"/>
</dbReference>
<dbReference type="SUPFAM" id="SSF50156">
    <property type="entry name" value="PDZ domain-like"/>
    <property type="match status" value="1"/>
</dbReference>
<evidence type="ECO:0000256" key="3">
    <source>
        <dbReference type="SAM" id="MobiDB-lite"/>
    </source>
</evidence>
<sequence length="514" mass="56893">MFNWSLSISSTTLKSVKSLSPSTSSSFSRAFLENITRSPFYHSFTSLDKTKLWSKFYVDDEENIQYGVINYKTQRFSFCLPLQHQNRILQKYGAIGKSFQKVLDAVSVDQKVITNPHSNRRRRTVIVTRNNGEPFGFTLQTYLLKRKGDDVPSKVTYVDYVQLDSPAADAGIRAGDVIISINGDVVTAMSHEELVKLIGSYHQMRMIVIFENIRLRIELIARAIKLRKILNDKLYQLNLIDIEEQKILNRAYLRSLSLRKTKYSLTNSLSSAGTSSVSSVSSAPSNSNGIANDAERSIVRIPTVISLTHGVIEISKYPSRKRTIEKPNLVEISNPRRSMNLRSNSGESNTSTGMEFLAVQRICCYNADLKHADRISSSSCDTGQTIDSLGFCSNPDDDDDTGNVSSSNCITSENDDSDGDSDNNVGDDDTAIGGAHVDTSDNIDNDKIDVFNPVLSNSMIATTTTTTTTTTSAPIPISESVFDSVALNHVIILDNDIISGEDDDDNDKVRILKL</sequence>
<comment type="subcellular location">
    <subcellularLocation>
        <location evidence="1">Cytoplasm</location>
    </subcellularLocation>
</comment>
<dbReference type="PANTHER" id="PTHR15963">
    <property type="entry name" value="GENERAL RECEPTOR FOR PHOSPHOINOSITIDES 1-ASSOCIATED SCAFFOLD PROTEIN-RELATED"/>
    <property type="match status" value="1"/>
</dbReference>
<dbReference type="PROSITE" id="PS50106">
    <property type="entry name" value="PDZ"/>
    <property type="match status" value="1"/>
</dbReference>
<dbReference type="AlphaFoldDB" id="A0A0R3S0T0"/>
<accession>A0A0R3S0T0</accession>
<dbReference type="InterPro" id="IPR036034">
    <property type="entry name" value="PDZ_sf"/>
</dbReference>
<dbReference type="InterPro" id="IPR001478">
    <property type="entry name" value="PDZ"/>
</dbReference>
<evidence type="ECO:0000259" key="4">
    <source>
        <dbReference type="PROSITE" id="PS50106"/>
    </source>
</evidence>
<dbReference type="WBParaSite" id="EEL_0000824601-mRNA-1">
    <property type="protein sequence ID" value="EEL_0000824601-mRNA-1"/>
    <property type="gene ID" value="EEL_0000824601"/>
</dbReference>
<dbReference type="SMART" id="SM00228">
    <property type="entry name" value="PDZ"/>
    <property type="match status" value="1"/>
</dbReference>
<dbReference type="GO" id="GO:0005737">
    <property type="term" value="C:cytoplasm"/>
    <property type="evidence" value="ECO:0007669"/>
    <property type="project" value="UniProtKB-SubCell"/>
</dbReference>
<dbReference type="Proteomes" id="UP000050640">
    <property type="component" value="Unplaced"/>
</dbReference>
<evidence type="ECO:0000256" key="1">
    <source>
        <dbReference type="ARBA" id="ARBA00004496"/>
    </source>
</evidence>
<feature type="domain" description="PDZ" evidence="4">
    <location>
        <begin position="124"/>
        <end position="198"/>
    </location>
</feature>
<proteinExistence type="predicted"/>
<feature type="region of interest" description="Disordered" evidence="3">
    <location>
        <begin position="391"/>
        <end position="439"/>
    </location>
</feature>
<dbReference type="PANTHER" id="PTHR15963:SF5">
    <property type="entry name" value="SHORT SPINDLE 6, ISOFORM A"/>
    <property type="match status" value="1"/>
</dbReference>
<evidence type="ECO:0000313" key="5">
    <source>
        <dbReference type="Proteomes" id="UP000050640"/>
    </source>
</evidence>
<dbReference type="STRING" id="1147741.A0A0R3S0T0"/>
<name>A0A0R3S0T0_9BILA</name>
<organism evidence="5 6">
    <name type="scientific">Elaeophora elaphi</name>
    <dbReference type="NCBI Taxonomy" id="1147741"/>
    <lineage>
        <taxon>Eukaryota</taxon>
        <taxon>Metazoa</taxon>
        <taxon>Ecdysozoa</taxon>
        <taxon>Nematoda</taxon>
        <taxon>Chromadorea</taxon>
        <taxon>Rhabditida</taxon>
        <taxon>Spirurina</taxon>
        <taxon>Spiruromorpha</taxon>
        <taxon>Filarioidea</taxon>
        <taxon>Onchocercidae</taxon>
        <taxon>Elaeophora</taxon>
    </lineage>
</organism>
<reference evidence="6" key="1">
    <citation type="submission" date="2017-02" db="UniProtKB">
        <authorList>
            <consortium name="WormBaseParasite"/>
        </authorList>
    </citation>
    <scope>IDENTIFICATION</scope>
</reference>
<dbReference type="Gene3D" id="2.30.42.10">
    <property type="match status" value="1"/>
</dbReference>
<feature type="compositionally biased region" description="Polar residues" evidence="3">
    <location>
        <begin position="402"/>
        <end position="412"/>
    </location>
</feature>
<feature type="region of interest" description="Disordered" evidence="3">
    <location>
        <begin position="269"/>
        <end position="289"/>
    </location>
</feature>
<dbReference type="InterPro" id="IPR052122">
    <property type="entry name" value="Intracell_Traff_Signaling_Reg"/>
</dbReference>
<protein>
    <submittedName>
        <fullName evidence="6">PDZ domain-containing protein</fullName>
    </submittedName>
</protein>